<dbReference type="HOGENOM" id="CLU_2078576_0_0_1"/>
<reference evidence="2 3" key="1">
    <citation type="submission" date="2011-08" db="EMBL/GenBank/DDBJ databases">
        <authorList>
            <person name="Liu Z.J."/>
            <person name="Shi F.L."/>
            <person name="Lu J.Q."/>
            <person name="Li M."/>
            <person name="Wang Z.L."/>
        </authorList>
    </citation>
    <scope>NUCLEOTIDE SEQUENCE [LARGE SCALE GENOMIC DNA]</scope>
    <source>
        <strain evidence="2 3">USNM 41457</strain>
    </source>
</reference>
<evidence type="ECO:0000313" key="3">
    <source>
        <dbReference type="Proteomes" id="UP000003163"/>
    </source>
</evidence>
<proteinExistence type="predicted"/>
<comment type="caution">
    <text evidence="2">The sequence shown here is derived from an EMBL/GenBank/DDBJ whole genome shotgun (WGS) entry which is preliminary data.</text>
</comment>
<dbReference type="AlphaFoldDB" id="J8ZYE3"/>
<evidence type="ECO:0000256" key="1">
    <source>
        <dbReference type="SAM" id="MobiDB-lite"/>
    </source>
</evidence>
<dbReference type="Proteomes" id="UP000003163">
    <property type="component" value="Unassembled WGS sequence"/>
</dbReference>
<name>J8ZYE3_EDHAE</name>
<dbReference type="EMBL" id="AFBI03000015">
    <property type="protein sequence ID" value="EJW04668.1"/>
    <property type="molecule type" value="Genomic_DNA"/>
</dbReference>
<sequence length="118" mass="13759">MTRNSKNRSFENVQKDRCNKFESQSVSNKEGLCESKDDSALRYQNNPSNVNELNEKENKLSEVNKGCMRNILYKKEETKVNKANKSESKNNDNFNFNCNKVNKSESKNNDNFNFNCNK</sequence>
<protein>
    <submittedName>
        <fullName evidence="2">Uncharacterized protein</fullName>
    </submittedName>
</protein>
<feature type="non-terminal residue" evidence="2">
    <location>
        <position position="118"/>
    </location>
</feature>
<feature type="compositionally biased region" description="Basic and acidic residues" evidence="1">
    <location>
        <begin position="31"/>
        <end position="40"/>
    </location>
</feature>
<accession>J8ZYE3</accession>
<keyword evidence="3" id="KW-1185">Reference proteome</keyword>
<feature type="region of interest" description="Disordered" evidence="1">
    <location>
        <begin position="80"/>
        <end position="118"/>
    </location>
</feature>
<feature type="compositionally biased region" description="Low complexity" evidence="1">
    <location>
        <begin position="109"/>
        <end position="118"/>
    </location>
</feature>
<organism evidence="2 3">
    <name type="scientific">Edhazardia aedis (strain USNM 41457)</name>
    <name type="common">Microsporidian parasite</name>
    <dbReference type="NCBI Taxonomy" id="1003232"/>
    <lineage>
        <taxon>Eukaryota</taxon>
        <taxon>Fungi</taxon>
        <taxon>Fungi incertae sedis</taxon>
        <taxon>Microsporidia</taxon>
        <taxon>Edhazardia</taxon>
    </lineage>
</organism>
<feature type="compositionally biased region" description="Basic and acidic residues" evidence="1">
    <location>
        <begin position="80"/>
        <end position="90"/>
    </location>
</feature>
<feature type="compositionally biased region" description="Low complexity" evidence="1">
    <location>
        <begin position="91"/>
        <end position="101"/>
    </location>
</feature>
<dbReference type="InParanoid" id="J8ZYE3"/>
<gene>
    <name evidence="2" type="ORF">EDEG_01137</name>
</gene>
<evidence type="ECO:0000313" key="2">
    <source>
        <dbReference type="EMBL" id="EJW04668.1"/>
    </source>
</evidence>
<feature type="region of interest" description="Disordered" evidence="1">
    <location>
        <begin position="1"/>
        <end position="57"/>
    </location>
</feature>
<dbReference type="VEuPathDB" id="MicrosporidiaDB:EDEG_01137"/>
<reference evidence="3" key="2">
    <citation type="submission" date="2015-07" db="EMBL/GenBank/DDBJ databases">
        <title>Contrasting host-pathogen interactions and genome evolution in two generalist and specialist microsporidian pathogens of mosquitoes.</title>
        <authorList>
            <consortium name="The Broad Institute Genomics Platform"/>
            <consortium name="The Broad Institute Genome Sequencing Center for Infectious Disease"/>
            <person name="Cuomo C.A."/>
            <person name="Sanscrainte N.D."/>
            <person name="Goldberg J.M."/>
            <person name="Heiman D."/>
            <person name="Young S."/>
            <person name="Zeng Q."/>
            <person name="Becnel J.J."/>
            <person name="Birren B.W."/>
        </authorList>
    </citation>
    <scope>NUCLEOTIDE SEQUENCE [LARGE SCALE GENOMIC DNA]</scope>
    <source>
        <strain evidence="3">USNM 41457</strain>
    </source>
</reference>